<reference evidence="1" key="2">
    <citation type="submission" date="2023-05" db="EMBL/GenBank/DDBJ databases">
        <authorList>
            <person name="Fouks B."/>
        </authorList>
    </citation>
    <scope>NUCLEOTIDE SEQUENCE</scope>
    <source>
        <strain evidence="1">Stay&amp;Tobe</strain>
        <tissue evidence="1">Testes</tissue>
    </source>
</reference>
<proteinExistence type="predicted"/>
<accession>A0AAD7ZZQ5</accession>
<dbReference type="Proteomes" id="UP001233999">
    <property type="component" value="Unassembled WGS sequence"/>
</dbReference>
<evidence type="ECO:0000313" key="1">
    <source>
        <dbReference type="EMBL" id="KAJ9589762.1"/>
    </source>
</evidence>
<dbReference type="AlphaFoldDB" id="A0AAD7ZZQ5"/>
<reference evidence="1" key="1">
    <citation type="journal article" date="2023" name="IScience">
        <title>Live-bearing cockroach genome reveals convergent evolutionary mechanisms linked to viviparity in insects and beyond.</title>
        <authorList>
            <person name="Fouks B."/>
            <person name="Harrison M.C."/>
            <person name="Mikhailova A.A."/>
            <person name="Marchal E."/>
            <person name="English S."/>
            <person name="Carruthers M."/>
            <person name="Jennings E.C."/>
            <person name="Chiamaka E.L."/>
            <person name="Frigard R.A."/>
            <person name="Pippel M."/>
            <person name="Attardo G.M."/>
            <person name="Benoit J.B."/>
            <person name="Bornberg-Bauer E."/>
            <person name="Tobe S.S."/>
        </authorList>
    </citation>
    <scope>NUCLEOTIDE SEQUENCE</scope>
    <source>
        <strain evidence="1">Stay&amp;Tobe</strain>
    </source>
</reference>
<organism evidence="1 2">
    <name type="scientific">Diploptera punctata</name>
    <name type="common">Pacific beetle cockroach</name>
    <dbReference type="NCBI Taxonomy" id="6984"/>
    <lineage>
        <taxon>Eukaryota</taxon>
        <taxon>Metazoa</taxon>
        <taxon>Ecdysozoa</taxon>
        <taxon>Arthropoda</taxon>
        <taxon>Hexapoda</taxon>
        <taxon>Insecta</taxon>
        <taxon>Pterygota</taxon>
        <taxon>Neoptera</taxon>
        <taxon>Polyneoptera</taxon>
        <taxon>Dictyoptera</taxon>
        <taxon>Blattodea</taxon>
        <taxon>Blaberoidea</taxon>
        <taxon>Blaberidae</taxon>
        <taxon>Diplopterinae</taxon>
        <taxon>Diploptera</taxon>
    </lineage>
</organism>
<name>A0AAD7ZZQ5_DIPPU</name>
<gene>
    <name evidence="1" type="ORF">L9F63_017036</name>
</gene>
<keyword evidence="2" id="KW-1185">Reference proteome</keyword>
<evidence type="ECO:0000313" key="2">
    <source>
        <dbReference type="Proteomes" id="UP001233999"/>
    </source>
</evidence>
<sequence>MVSRLKGSSQCQRKLATISTHTCSVETCLHAENTLNELTDMDLMYGETPPRLVDPTRYVLRTQQHKQNQSGLYENADIQLKLTLHELTTPVHPDKHLTGLGRHIRTLRPTC</sequence>
<feature type="non-terminal residue" evidence="1">
    <location>
        <position position="1"/>
    </location>
</feature>
<comment type="caution">
    <text evidence="1">The sequence shown here is derived from an EMBL/GenBank/DDBJ whole genome shotgun (WGS) entry which is preliminary data.</text>
</comment>
<dbReference type="EMBL" id="JASPKZ010004911">
    <property type="protein sequence ID" value="KAJ9589762.1"/>
    <property type="molecule type" value="Genomic_DNA"/>
</dbReference>
<protein>
    <submittedName>
        <fullName evidence="1">Uncharacterized protein</fullName>
    </submittedName>
</protein>